<dbReference type="GeneID" id="108810346"/>
<dbReference type="Proteomes" id="UP000504610">
    <property type="component" value="Unplaced"/>
</dbReference>
<accession>A0A6J0JSC1</accession>
<organism evidence="2 3">
    <name type="scientific">Raphanus sativus</name>
    <name type="common">Radish</name>
    <name type="synonym">Raphanus raphanistrum var. sativus</name>
    <dbReference type="NCBI Taxonomy" id="3726"/>
    <lineage>
        <taxon>Eukaryota</taxon>
        <taxon>Viridiplantae</taxon>
        <taxon>Streptophyta</taxon>
        <taxon>Embryophyta</taxon>
        <taxon>Tracheophyta</taxon>
        <taxon>Spermatophyta</taxon>
        <taxon>Magnoliopsida</taxon>
        <taxon>eudicotyledons</taxon>
        <taxon>Gunneridae</taxon>
        <taxon>Pentapetalae</taxon>
        <taxon>rosids</taxon>
        <taxon>malvids</taxon>
        <taxon>Brassicales</taxon>
        <taxon>Brassicaceae</taxon>
        <taxon>Brassiceae</taxon>
        <taxon>Raphanus</taxon>
    </lineage>
</organism>
<feature type="compositionally biased region" description="Acidic residues" evidence="1">
    <location>
        <begin position="62"/>
        <end position="77"/>
    </location>
</feature>
<reference evidence="3" key="1">
    <citation type="submission" date="2025-08" db="UniProtKB">
        <authorList>
            <consortium name="RefSeq"/>
        </authorList>
    </citation>
    <scope>IDENTIFICATION</scope>
    <source>
        <tissue evidence="3">Leaf</tissue>
    </source>
</reference>
<proteinExistence type="predicted"/>
<feature type="region of interest" description="Disordered" evidence="1">
    <location>
        <begin position="58"/>
        <end position="79"/>
    </location>
</feature>
<keyword evidence="2" id="KW-1185">Reference proteome</keyword>
<evidence type="ECO:0000256" key="1">
    <source>
        <dbReference type="SAM" id="MobiDB-lite"/>
    </source>
</evidence>
<dbReference type="AlphaFoldDB" id="A0A6J0JSC1"/>
<dbReference type="RefSeq" id="XP_018437966.1">
    <property type="nucleotide sequence ID" value="XM_018582464.2"/>
</dbReference>
<gene>
    <name evidence="3" type="primary">LOC108810346</name>
</gene>
<dbReference type="KEGG" id="rsz:108810346"/>
<name>A0A6J0JSC1_RAPSA</name>
<evidence type="ECO:0000313" key="3">
    <source>
        <dbReference type="RefSeq" id="XP_018437966.1"/>
    </source>
</evidence>
<evidence type="ECO:0000313" key="2">
    <source>
        <dbReference type="Proteomes" id="UP000504610"/>
    </source>
</evidence>
<sequence length="141" mass="15943">MSLYLMDGSKRHEGSSKKTTAIAIQWNGHSHSWTEKCSQDLGDLHKLEVLEKLEAKLKAEGKEEENEEGEGDDEADEFEGHYLFQETALPISHTSSLHLLHCHQTLDSTQTHHLEEALVHSLLRKRSSFPSHPRPRIPAAS</sequence>
<protein>
    <submittedName>
        <fullName evidence="3">Uncharacterized protein LOC108810346 isoform X2</fullName>
    </submittedName>
</protein>